<dbReference type="GO" id="GO:0016207">
    <property type="term" value="F:4-coumarate-CoA ligase activity"/>
    <property type="evidence" value="ECO:0007669"/>
    <property type="project" value="UniProtKB-EC"/>
</dbReference>
<dbReference type="AlphaFoldDB" id="A0AAV1CKN6"/>
<dbReference type="EMBL" id="OX459119">
    <property type="protein sequence ID" value="CAI9095199.1"/>
    <property type="molecule type" value="Genomic_DNA"/>
</dbReference>
<evidence type="ECO:0000256" key="5">
    <source>
        <dbReference type="ARBA" id="ARBA00022741"/>
    </source>
</evidence>
<dbReference type="Pfam" id="PF00501">
    <property type="entry name" value="AMP-binding"/>
    <property type="match status" value="1"/>
</dbReference>
<dbReference type="Proteomes" id="UP001161247">
    <property type="component" value="Chromosome 2"/>
</dbReference>
<comment type="pathway">
    <text evidence="1">Phytoalexin biosynthesis; 3,4',5-trihydroxystilbene biosynthesis; 3,4',5-trihydroxystilbene from trans-4-coumarate: step 1/2.</text>
</comment>
<feature type="transmembrane region" description="Helical" evidence="9">
    <location>
        <begin position="117"/>
        <end position="136"/>
    </location>
</feature>
<dbReference type="PANTHER" id="PTHR24096:SF149">
    <property type="entry name" value="AMP-BINDING DOMAIN-CONTAINING PROTEIN-RELATED"/>
    <property type="match status" value="1"/>
</dbReference>
<feature type="domain" description="AMP-binding enzyme C-terminal" evidence="11">
    <location>
        <begin position="485"/>
        <end position="559"/>
    </location>
</feature>
<dbReference type="Pfam" id="PF13193">
    <property type="entry name" value="AMP-binding_C"/>
    <property type="match status" value="1"/>
</dbReference>
<evidence type="ECO:0000256" key="9">
    <source>
        <dbReference type="SAM" id="Phobius"/>
    </source>
</evidence>
<dbReference type="InterPro" id="IPR000873">
    <property type="entry name" value="AMP-dep_synth/lig_dom"/>
</dbReference>
<evidence type="ECO:0000256" key="3">
    <source>
        <dbReference type="ARBA" id="ARBA00012959"/>
    </source>
</evidence>
<dbReference type="InterPro" id="IPR042099">
    <property type="entry name" value="ANL_N_sf"/>
</dbReference>
<organism evidence="12 13">
    <name type="scientific">Oldenlandia corymbosa var. corymbosa</name>
    <dbReference type="NCBI Taxonomy" id="529605"/>
    <lineage>
        <taxon>Eukaryota</taxon>
        <taxon>Viridiplantae</taxon>
        <taxon>Streptophyta</taxon>
        <taxon>Embryophyta</taxon>
        <taxon>Tracheophyta</taxon>
        <taxon>Spermatophyta</taxon>
        <taxon>Magnoliopsida</taxon>
        <taxon>eudicotyledons</taxon>
        <taxon>Gunneridae</taxon>
        <taxon>Pentapetalae</taxon>
        <taxon>asterids</taxon>
        <taxon>lamiids</taxon>
        <taxon>Gentianales</taxon>
        <taxon>Rubiaceae</taxon>
        <taxon>Rubioideae</taxon>
        <taxon>Spermacoceae</taxon>
        <taxon>Hedyotis-Oldenlandia complex</taxon>
        <taxon>Oldenlandia</taxon>
    </lineage>
</organism>
<evidence type="ECO:0000313" key="12">
    <source>
        <dbReference type="EMBL" id="CAI9095199.1"/>
    </source>
</evidence>
<evidence type="ECO:0000256" key="8">
    <source>
        <dbReference type="ARBA" id="ARBA00034252"/>
    </source>
</evidence>
<dbReference type="PANTHER" id="PTHR24096">
    <property type="entry name" value="LONG-CHAIN-FATTY-ACID--COA LIGASE"/>
    <property type="match status" value="1"/>
</dbReference>
<evidence type="ECO:0000256" key="6">
    <source>
        <dbReference type="ARBA" id="ARBA00022840"/>
    </source>
</evidence>
<keyword evidence="7" id="KW-0587">Phenylpropanoid metabolism</keyword>
<dbReference type="GO" id="GO:0006744">
    <property type="term" value="P:ubiquinone biosynthetic process"/>
    <property type="evidence" value="ECO:0007669"/>
    <property type="project" value="TreeGrafter"/>
</dbReference>
<dbReference type="Gene3D" id="3.40.50.12780">
    <property type="entry name" value="N-terminal domain of ligase-like"/>
    <property type="match status" value="1"/>
</dbReference>
<evidence type="ECO:0000256" key="2">
    <source>
        <dbReference type="ARBA" id="ARBA00006432"/>
    </source>
</evidence>
<dbReference type="SUPFAM" id="SSF56801">
    <property type="entry name" value="Acetyl-CoA synthetase-like"/>
    <property type="match status" value="1"/>
</dbReference>
<dbReference type="GO" id="GO:0106286">
    <property type="term" value="F:(E)-caffeate-CoA ligase activity"/>
    <property type="evidence" value="ECO:0007669"/>
    <property type="project" value="UniProtKB-ARBA"/>
</dbReference>
<evidence type="ECO:0000259" key="11">
    <source>
        <dbReference type="Pfam" id="PF13193"/>
    </source>
</evidence>
<proteinExistence type="inferred from homology"/>
<keyword evidence="9" id="KW-1133">Transmembrane helix</keyword>
<keyword evidence="4" id="KW-0436">Ligase</keyword>
<dbReference type="CDD" id="cd05904">
    <property type="entry name" value="4CL"/>
    <property type="match status" value="1"/>
</dbReference>
<sequence length="573" mass="62282">MSTFSKPSQFSGGDEETIFHTTYKSKKVSYPPWYSPETGVYQSKYPPVPLPSDPFLDVVSFIFSHKHDGLTALVDSSSGFSLSYSKILPLVKSIASGLHQMGVSQGDVVLISVPNSIHFPIIFLGVLAVGAIATAINPLSSLSEIKKQVLDCKPSFGFCSPERVGEFSPLGFPVIGVPSTEFLMSESQHYKDSDFLKLISSDPNSAPRPKINQQDAAAILYSSGTTGSCKGTVLTHGNFIASVVQFVRFEASTYAESPSTNVYLASLPMFHVYGLALFVMGLLSLGTRIVVMRKFDADEMIRAIDKYGVTHFPTVPPIVLKLTKMAKEAPSGGSFKSLRQISCGAAPVTGKSIEDFVQTFPHVDFIQGYGMTETTAVGTRGYNTEKFRNYGSIGLLAPSVQAKVVNWTTGSVLPPGKTGELWIRSAGNMKGYLNNEEATKSAIDKDGWLRTGDIAFFDKDGYVYVVDRLKEIIKFKGFQIAPADLESVLVSHPQIVDAAVTGARDEEAGEIPVAFVVRKEGSGLSEAAVIDFVSKQVAPYKKVRKVYFIRSVPRSPAGKILRRELRTLLISKV</sequence>
<evidence type="ECO:0000256" key="1">
    <source>
        <dbReference type="ARBA" id="ARBA00004930"/>
    </source>
</evidence>
<protein>
    <recommendedName>
        <fullName evidence="3">4-coumarate--CoA ligase</fullName>
        <ecNumber evidence="3">6.2.1.12</ecNumber>
    </recommendedName>
</protein>
<dbReference type="GO" id="GO:0005777">
    <property type="term" value="C:peroxisome"/>
    <property type="evidence" value="ECO:0007669"/>
    <property type="project" value="TreeGrafter"/>
</dbReference>
<dbReference type="FunFam" id="3.30.300.30:FF:000007">
    <property type="entry name" value="4-coumarate--CoA ligase 2"/>
    <property type="match status" value="1"/>
</dbReference>
<reference evidence="12" key="1">
    <citation type="submission" date="2023-03" db="EMBL/GenBank/DDBJ databases">
        <authorList>
            <person name="Julca I."/>
        </authorList>
    </citation>
    <scope>NUCLEOTIDE SEQUENCE</scope>
</reference>
<evidence type="ECO:0000259" key="10">
    <source>
        <dbReference type="Pfam" id="PF00501"/>
    </source>
</evidence>
<keyword evidence="9" id="KW-0812">Transmembrane</keyword>
<dbReference type="Gene3D" id="3.30.300.30">
    <property type="match status" value="1"/>
</dbReference>
<dbReference type="FunFam" id="3.40.50.12780:FF:000003">
    <property type="entry name" value="Long-chain-fatty-acid--CoA ligase FadD"/>
    <property type="match status" value="1"/>
</dbReference>
<dbReference type="InterPro" id="IPR045851">
    <property type="entry name" value="AMP-bd_C_sf"/>
</dbReference>
<evidence type="ECO:0000256" key="7">
    <source>
        <dbReference type="ARBA" id="ARBA00023051"/>
    </source>
</evidence>
<keyword evidence="5" id="KW-0547">Nucleotide-binding</keyword>
<name>A0AAV1CKN6_OLDCO</name>
<comment type="catalytic activity">
    <reaction evidence="8">
        <text>(E)-4-coumarate + ATP + CoA = (E)-4-coumaroyl-CoA + AMP + diphosphate</text>
        <dbReference type="Rhea" id="RHEA:19641"/>
        <dbReference type="ChEBI" id="CHEBI:12876"/>
        <dbReference type="ChEBI" id="CHEBI:30616"/>
        <dbReference type="ChEBI" id="CHEBI:33019"/>
        <dbReference type="ChEBI" id="CHEBI:57287"/>
        <dbReference type="ChEBI" id="CHEBI:85008"/>
        <dbReference type="ChEBI" id="CHEBI:456215"/>
        <dbReference type="EC" id="6.2.1.12"/>
    </reaction>
    <physiologicalReaction direction="left-to-right" evidence="8">
        <dbReference type="Rhea" id="RHEA:19642"/>
    </physiologicalReaction>
</comment>
<dbReference type="InterPro" id="IPR025110">
    <property type="entry name" value="AMP-bd_C"/>
</dbReference>
<gene>
    <name evidence="12" type="ORF">OLC1_LOCUS6221</name>
</gene>
<keyword evidence="13" id="KW-1185">Reference proteome</keyword>
<evidence type="ECO:0000256" key="4">
    <source>
        <dbReference type="ARBA" id="ARBA00022598"/>
    </source>
</evidence>
<evidence type="ECO:0000313" key="13">
    <source>
        <dbReference type="Proteomes" id="UP001161247"/>
    </source>
</evidence>
<dbReference type="GO" id="GO:0050563">
    <property type="term" value="F:trans-feruloyl-CoA synthase activity"/>
    <property type="evidence" value="ECO:0007669"/>
    <property type="project" value="UniProtKB-ARBA"/>
</dbReference>
<dbReference type="EC" id="6.2.1.12" evidence="3"/>
<feature type="domain" description="AMP-dependent synthetase/ligase" evidence="10">
    <location>
        <begin position="66"/>
        <end position="433"/>
    </location>
</feature>
<dbReference type="GO" id="GO:0005524">
    <property type="term" value="F:ATP binding"/>
    <property type="evidence" value="ECO:0007669"/>
    <property type="project" value="UniProtKB-KW"/>
</dbReference>
<accession>A0AAV1CKN6</accession>
<keyword evidence="6" id="KW-0067">ATP-binding</keyword>
<dbReference type="GO" id="GO:0009698">
    <property type="term" value="P:phenylpropanoid metabolic process"/>
    <property type="evidence" value="ECO:0007669"/>
    <property type="project" value="UniProtKB-KW"/>
</dbReference>
<feature type="transmembrane region" description="Helical" evidence="9">
    <location>
        <begin position="270"/>
        <end position="291"/>
    </location>
</feature>
<keyword evidence="9" id="KW-0472">Membrane</keyword>
<comment type="similarity">
    <text evidence="2">Belongs to the ATP-dependent AMP-binding enzyme family.</text>
</comment>